<sequence>PSNDAFAALPSGTLEALLADPDTLNQVLMHHNVPGILNSSNLVPGETLTTAIGDELTVSVGTDTSMCPFTPCGEEEFCNYDLIESFCELCDDVYPNCQYVSEVQGQQECERKCGDSERRLSEPTETFASTVVNHRRKLQSGGGSLFIDYAQVDEPDLVLTTGIIHGINQVLIPDTHDMISTLEEQGEFTTLLSLIELAELGDAIMTTTPITLFAPTDSAFAKLPKDVVDAAVDPLNRELLVDVLLTHVIGTVVSSSTLGQIPMLPSLSGSQLFLDRDTITVVDVQSNTSGMVVAPFDTFATNGLIHAIDEVLVLSKPPPPSTNSTNNIMENLEEAGDYSTLILLLTFAGLDSVIAEHDGLTLFAPTDDALQALPGGLLAYLMFIEPDLLTDVLLYHAADGVVLSSDLEDGMLVPTLFEGEDGFEDVVIGVGGGEVTVNSASVVEADVICSNGVFHGIGTALNPLKWNTTLLGVLGPEYSTLVQALMAVGGGPPPIFEGNTTLFAPSNDAFAALPSGTLEALLADPETLNQVLMHHNVPGILNSSDLVPGETLTTAIGDELTVSVGTDTSMCPFTPCGEEEFCNYDLIESFCELCDDVYPDCQFVSEVQGQQECERKCGDSERRLSEPTKTFASTVVNHRRKLQSGGGSLFIDYAQVYDPDLATLTTGIIHGINQVLIPDTHDMISTLEEQGEFTTLLSLIELAELGDAIMTTTPITLFAPTDSAFAKLPKDVVDAAVDPLNRELLVDVLLSHVIGTVVSSSTLGQIPMLPSLSGSQLFLDKDSVTVVDVQSNTSGMVVAPFDTPTTNGLIHAIDEVLVLSQPPPSPAPTPESTPPPTMVPTKRGKSGKANSGNAKSGKAKSNKSNKHGKGKKKKRPLETLEGKSPIVRNKNMFEN</sequence>
<proteinExistence type="predicted"/>
<dbReference type="PANTHER" id="PTHR10900">
    <property type="entry name" value="PERIOSTIN-RELATED"/>
    <property type="match status" value="1"/>
</dbReference>
<organism evidence="3 4">
    <name type="scientific">Thalassiosira oceanica</name>
    <name type="common">Marine diatom</name>
    <dbReference type="NCBI Taxonomy" id="159749"/>
    <lineage>
        <taxon>Eukaryota</taxon>
        <taxon>Sar</taxon>
        <taxon>Stramenopiles</taxon>
        <taxon>Ochrophyta</taxon>
        <taxon>Bacillariophyta</taxon>
        <taxon>Coscinodiscophyceae</taxon>
        <taxon>Thalassiosirophycidae</taxon>
        <taxon>Thalassiosirales</taxon>
        <taxon>Thalassiosiraceae</taxon>
        <taxon>Thalassiosira</taxon>
    </lineage>
</organism>
<dbReference type="InterPro" id="IPR036378">
    <property type="entry name" value="FAS1_dom_sf"/>
</dbReference>
<dbReference type="InterPro" id="IPR000782">
    <property type="entry name" value="FAS1_domain"/>
</dbReference>
<dbReference type="OMA" id="LIPDTHD"/>
<dbReference type="Pfam" id="PF02469">
    <property type="entry name" value="Fasciclin"/>
    <property type="match status" value="5"/>
</dbReference>
<keyword evidence="4" id="KW-1185">Reference proteome</keyword>
<feature type="domain" description="FAS1" evidence="2">
    <location>
        <begin position="454"/>
        <end position="676"/>
    </location>
</feature>
<protein>
    <recommendedName>
        <fullName evidence="2">FAS1 domain-containing protein</fullName>
    </recommendedName>
</protein>
<dbReference type="FunFam" id="2.30.180.10:FF:000032">
    <property type="entry name" value="Fasciclin domain-containing protein, putative"/>
    <property type="match status" value="3"/>
</dbReference>
<dbReference type="PROSITE" id="PS50213">
    <property type="entry name" value="FAS1"/>
    <property type="match status" value="5"/>
</dbReference>
<dbReference type="eggNOG" id="KOG1437">
    <property type="taxonomic scope" value="Eukaryota"/>
</dbReference>
<evidence type="ECO:0000313" key="4">
    <source>
        <dbReference type="Proteomes" id="UP000266841"/>
    </source>
</evidence>
<evidence type="ECO:0000259" key="2">
    <source>
        <dbReference type="PROSITE" id="PS50213"/>
    </source>
</evidence>
<accession>K0R007</accession>
<reference evidence="3 4" key="1">
    <citation type="journal article" date="2012" name="Genome Biol.">
        <title>Genome and low-iron response of an oceanic diatom adapted to chronic iron limitation.</title>
        <authorList>
            <person name="Lommer M."/>
            <person name="Specht M."/>
            <person name="Roy A.S."/>
            <person name="Kraemer L."/>
            <person name="Andreson R."/>
            <person name="Gutowska M.A."/>
            <person name="Wolf J."/>
            <person name="Bergner S.V."/>
            <person name="Schilhabel M.B."/>
            <person name="Klostermeier U.C."/>
            <person name="Beiko R.G."/>
            <person name="Rosenstiel P."/>
            <person name="Hippler M."/>
            <person name="Laroche J."/>
        </authorList>
    </citation>
    <scope>NUCLEOTIDE SEQUENCE [LARGE SCALE GENOMIC DNA]</scope>
    <source>
        <strain evidence="3 4">CCMP1005</strain>
    </source>
</reference>
<gene>
    <name evidence="3" type="ORF">THAOC_36547</name>
</gene>
<dbReference type="InterPro" id="IPR050904">
    <property type="entry name" value="Adhesion/Biosynth-related"/>
</dbReference>
<feature type="domain" description="FAS1" evidence="2">
    <location>
        <begin position="1"/>
        <end position="171"/>
    </location>
</feature>
<dbReference type="OrthoDB" id="286301at2759"/>
<dbReference type="SUPFAM" id="SSF82153">
    <property type="entry name" value="FAS1 domain"/>
    <property type="match status" value="5"/>
</dbReference>
<evidence type="ECO:0000256" key="1">
    <source>
        <dbReference type="SAM" id="MobiDB-lite"/>
    </source>
</evidence>
<feature type="domain" description="FAS1" evidence="2">
    <location>
        <begin position="680"/>
        <end position="817"/>
    </location>
</feature>
<name>K0R007_THAOC</name>
<dbReference type="EMBL" id="AGNL01049104">
    <property type="protein sequence ID" value="EJK44880.1"/>
    <property type="molecule type" value="Genomic_DNA"/>
</dbReference>
<comment type="caution">
    <text evidence="3">The sequence shown here is derived from an EMBL/GenBank/DDBJ whole genome shotgun (WGS) entry which is preliminary data.</text>
</comment>
<feature type="compositionally biased region" description="Low complexity" evidence="1">
    <location>
        <begin position="847"/>
        <end position="856"/>
    </location>
</feature>
<dbReference type="SMART" id="SM00554">
    <property type="entry name" value="FAS1"/>
    <property type="match status" value="5"/>
</dbReference>
<feature type="domain" description="FAS1" evidence="2">
    <location>
        <begin position="175"/>
        <end position="312"/>
    </location>
</feature>
<feature type="domain" description="FAS1" evidence="2">
    <location>
        <begin position="325"/>
        <end position="461"/>
    </location>
</feature>
<dbReference type="Proteomes" id="UP000266841">
    <property type="component" value="Unassembled WGS sequence"/>
</dbReference>
<dbReference type="Gene3D" id="2.30.180.10">
    <property type="entry name" value="FAS1 domain"/>
    <property type="match status" value="5"/>
</dbReference>
<feature type="compositionally biased region" description="Pro residues" evidence="1">
    <location>
        <begin position="821"/>
        <end position="838"/>
    </location>
</feature>
<feature type="region of interest" description="Disordered" evidence="1">
    <location>
        <begin position="819"/>
        <end position="895"/>
    </location>
</feature>
<dbReference type="AlphaFoldDB" id="K0R007"/>
<dbReference type="GO" id="GO:0005615">
    <property type="term" value="C:extracellular space"/>
    <property type="evidence" value="ECO:0007669"/>
    <property type="project" value="TreeGrafter"/>
</dbReference>
<dbReference type="PANTHER" id="PTHR10900:SF77">
    <property type="entry name" value="FI19380P1"/>
    <property type="match status" value="1"/>
</dbReference>
<feature type="non-terminal residue" evidence="3">
    <location>
        <position position="1"/>
    </location>
</feature>
<feature type="compositionally biased region" description="Basic residues" evidence="1">
    <location>
        <begin position="857"/>
        <end position="875"/>
    </location>
</feature>
<evidence type="ECO:0000313" key="3">
    <source>
        <dbReference type="EMBL" id="EJK44880.1"/>
    </source>
</evidence>